<dbReference type="AlphaFoldDB" id="A0A6C0KB65"/>
<evidence type="ECO:0000313" key="1">
    <source>
        <dbReference type="EMBL" id="QHU14421.1"/>
    </source>
</evidence>
<dbReference type="EMBL" id="MN740840">
    <property type="protein sequence ID" value="QHU14421.1"/>
    <property type="molecule type" value="Genomic_DNA"/>
</dbReference>
<name>A0A6C0KB65_9ZZZZ</name>
<organism evidence="1">
    <name type="scientific">viral metagenome</name>
    <dbReference type="NCBI Taxonomy" id="1070528"/>
    <lineage>
        <taxon>unclassified sequences</taxon>
        <taxon>metagenomes</taxon>
        <taxon>organismal metagenomes</taxon>
    </lineage>
</organism>
<protein>
    <submittedName>
        <fullName evidence="1">Uncharacterized protein</fullName>
    </submittedName>
</protein>
<accession>A0A6C0KB65</accession>
<reference evidence="1" key="1">
    <citation type="journal article" date="2020" name="Nature">
        <title>Giant virus diversity and host interactions through global metagenomics.</title>
        <authorList>
            <person name="Schulz F."/>
            <person name="Roux S."/>
            <person name="Paez-Espino D."/>
            <person name="Jungbluth S."/>
            <person name="Walsh D.A."/>
            <person name="Denef V.J."/>
            <person name="McMahon K.D."/>
            <person name="Konstantinidis K.T."/>
            <person name="Eloe-Fadrosh E.A."/>
            <person name="Kyrpides N.C."/>
            <person name="Woyke T."/>
        </authorList>
    </citation>
    <scope>NUCLEOTIDE SEQUENCE</scope>
    <source>
        <strain evidence="1">GVMAG-S-1102113-118</strain>
    </source>
</reference>
<sequence length="186" mass="21700">MLHKERKRLLFSMSDTDDSDDYKQWAYEIKHEEYSIYNDYWRDHFVEMGRILVPKRDTACEQARNALKPAKWYTSPTDTMELLWLNGRPVEPEPEEQPKPQVDTWSQLFDSEPDQAPVAKTSELSLREILGLRVSDTPEAVEAARRRKLMKLYAQRRKGVLSDSDAQMLAKLDPQKVILGRDGTNT</sequence>
<proteinExistence type="predicted"/>